<evidence type="ECO:0000313" key="2">
    <source>
        <dbReference type="EMBL" id="EIE22565.1"/>
    </source>
</evidence>
<dbReference type="AlphaFoldDB" id="I0YVZ6"/>
<organism evidence="2 3">
    <name type="scientific">Coccomyxa subellipsoidea (strain C-169)</name>
    <name type="common">Green microalga</name>
    <dbReference type="NCBI Taxonomy" id="574566"/>
    <lineage>
        <taxon>Eukaryota</taxon>
        <taxon>Viridiplantae</taxon>
        <taxon>Chlorophyta</taxon>
        <taxon>core chlorophytes</taxon>
        <taxon>Trebouxiophyceae</taxon>
        <taxon>Trebouxiophyceae incertae sedis</taxon>
        <taxon>Coccomyxaceae</taxon>
        <taxon>Coccomyxa</taxon>
        <taxon>Coccomyxa subellipsoidea</taxon>
    </lineage>
</organism>
<feature type="compositionally biased region" description="Low complexity" evidence="1">
    <location>
        <begin position="405"/>
        <end position="416"/>
    </location>
</feature>
<dbReference type="OrthoDB" id="515162at2759"/>
<feature type="region of interest" description="Disordered" evidence="1">
    <location>
        <begin position="430"/>
        <end position="776"/>
    </location>
</feature>
<evidence type="ECO:0000256" key="1">
    <source>
        <dbReference type="SAM" id="MobiDB-lite"/>
    </source>
</evidence>
<dbReference type="RefSeq" id="XP_005647109.1">
    <property type="nucleotide sequence ID" value="XM_005647052.1"/>
</dbReference>
<feature type="region of interest" description="Disordered" evidence="1">
    <location>
        <begin position="49"/>
        <end position="311"/>
    </location>
</feature>
<dbReference type="KEGG" id="csl:COCSUDRAFT_66283"/>
<feature type="compositionally biased region" description="Basic and acidic residues" evidence="1">
    <location>
        <begin position="294"/>
        <end position="311"/>
    </location>
</feature>
<feature type="compositionally biased region" description="Polar residues" evidence="1">
    <location>
        <begin position="74"/>
        <end position="99"/>
    </location>
</feature>
<evidence type="ECO:0000313" key="3">
    <source>
        <dbReference type="Proteomes" id="UP000007264"/>
    </source>
</evidence>
<proteinExistence type="predicted"/>
<feature type="compositionally biased region" description="Low complexity" evidence="1">
    <location>
        <begin position="100"/>
        <end position="120"/>
    </location>
</feature>
<accession>I0YVZ6</accession>
<dbReference type="Proteomes" id="UP000007264">
    <property type="component" value="Unassembled WGS sequence"/>
</dbReference>
<feature type="compositionally biased region" description="Low complexity" evidence="1">
    <location>
        <begin position="490"/>
        <end position="513"/>
    </location>
</feature>
<dbReference type="GeneID" id="17040552"/>
<protein>
    <submittedName>
        <fullName evidence="2">Uncharacterized protein</fullName>
    </submittedName>
</protein>
<dbReference type="EMBL" id="AGSI01000009">
    <property type="protein sequence ID" value="EIE22565.1"/>
    <property type="molecule type" value="Genomic_DNA"/>
</dbReference>
<dbReference type="eggNOG" id="ENOG502SW0K">
    <property type="taxonomic scope" value="Eukaryota"/>
</dbReference>
<gene>
    <name evidence="2" type="ORF">COCSUDRAFT_66283</name>
</gene>
<name>I0YVZ6_COCSC</name>
<feature type="region of interest" description="Disordered" evidence="1">
    <location>
        <begin position="388"/>
        <end position="417"/>
    </location>
</feature>
<sequence>MQVLKRKVDQSFLEEIGMPVTRAAKKTTCEDTTIKEGQLSGQIETYVSSSCGSPKGTCSPARPSYDLSVDGRTASLSDSAHNQPTDNSVHANGCKTTEGASPTAQPSAAQQAQQASLPAPGLRPIITRSASSGSHGLDSPRSYSRQSPKAPYLPPPLAIESPRRRTRSQEAVLPCSMQASPTAAQTEEAVLERQASGLSIGEDMGGASSSQAAAKGSAQKQARATAKQKTTPRSCLRRRHQQKPDGTSDFTPVGRSSGLAAPAAAPVAASVPGPGSPRRSPRRRVRFAPGPLEQHYETPDGHPDHEGETARQRRALQVSYPVDLTPSSIKMLEVELGESYRPSIDRLKRRVGLLPRIPRPRRHVTAQKIAAAKPAALPALRTLRVLRPRPAIAQDGSDSDEDGLDSPTSSSSTISDDWAEYLFGAPLRRSTRSTASTVGSPTAPPPTTAESPRAEWSASSGGVRHGAARSVAACSRKFASSASRQPDGHSAQPGSPKSPQASQKQSQAQSGPPLHSQPSPQKRRAPCSEAADGSASDLHPRSPRRQRPLSSAPSAQPASSRQLSLFELPRHSSAVLAAHGEGETLTRRGTLRSACLSSAPASGPPHAPADTPMPPAQSGAEQRPASPVRALPPLAAWLRPGPQPALQLFCSPPSGATAADPGGPNPFSRSEDKRDLGMTRARPRKSTGGHWPRPSGSAPASATEKLSGGAGHPPGSQQRGYLAGEEGTPRAGAGGRERRAIGSLYDPLVPKFHPGLRRSSGGCWPPRNAPALPSHQ</sequence>
<feature type="compositionally biased region" description="Low complexity" evidence="1">
    <location>
        <begin position="260"/>
        <end position="278"/>
    </location>
</feature>
<feature type="compositionally biased region" description="Low complexity" evidence="1">
    <location>
        <begin position="548"/>
        <end position="565"/>
    </location>
</feature>
<reference evidence="2 3" key="1">
    <citation type="journal article" date="2012" name="Genome Biol.">
        <title>The genome of the polar eukaryotic microalga coccomyxa subellipsoidea reveals traits of cold adaptation.</title>
        <authorList>
            <person name="Blanc G."/>
            <person name="Agarkova I."/>
            <person name="Grimwood J."/>
            <person name="Kuo A."/>
            <person name="Brueggeman A."/>
            <person name="Dunigan D."/>
            <person name="Gurnon J."/>
            <person name="Ladunga I."/>
            <person name="Lindquist E."/>
            <person name="Lucas S."/>
            <person name="Pangilinan J."/>
            <person name="Proschold T."/>
            <person name="Salamov A."/>
            <person name="Schmutz J."/>
            <person name="Weeks D."/>
            <person name="Yamada T."/>
            <person name="Claverie J.M."/>
            <person name="Grigoriev I."/>
            <person name="Van Etten J."/>
            <person name="Lomsadze A."/>
            <person name="Borodovsky M."/>
        </authorList>
    </citation>
    <scope>NUCLEOTIDE SEQUENCE [LARGE SCALE GENOMIC DNA]</scope>
    <source>
        <strain evidence="2 3">C-169</strain>
    </source>
</reference>
<feature type="compositionally biased region" description="Pro residues" evidence="1">
    <location>
        <begin position="602"/>
        <end position="615"/>
    </location>
</feature>
<keyword evidence="3" id="KW-1185">Reference proteome</keyword>
<comment type="caution">
    <text evidence="2">The sequence shown here is derived from an EMBL/GenBank/DDBJ whole genome shotgun (WGS) entry which is preliminary data.</text>
</comment>
<feature type="compositionally biased region" description="Low complexity" evidence="1">
    <location>
        <begin position="205"/>
        <end position="231"/>
    </location>
</feature>